<comment type="similarity">
    <text evidence="1">Belongs to the class-II aminoacyl-tRNA synthetase family.</text>
</comment>
<gene>
    <name evidence="14" type="ORF">HNP84_008949</name>
</gene>
<evidence type="ECO:0000256" key="4">
    <source>
        <dbReference type="ARBA" id="ARBA00022598"/>
    </source>
</evidence>
<evidence type="ECO:0000256" key="9">
    <source>
        <dbReference type="ARBA" id="ARBA00022917"/>
    </source>
</evidence>
<evidence type="ECO:0000313" key="14">
    <source>
        <dbReference type="EMBL" id="MBB5139186.1"/>
    </source>
</evidence>
<dbReference type="RefSeq" id="WP_185056033.1">
    <property type="nucleotide sequence ID" value="NZ_BAABIX010000026.1"/>
</dbReference>
<evidence type="ECO:0000256" key="12">
    <source>
        <dbReference type="NCBIfam" id="TIGR00418"/>
    </source>
</evidence>
<dbReference type="GO" id="GO:0005737">
    <property type="term" value="C:cytoplasm"/>
    <property type="evidence" value="ECO:0007669"/>
    <property type="project" value="UniProtKB-UniRule"/>
</dbReference>
<keyword evidence="7" id="KW-0862">Zinc</keyword>
<keyword evidence="15" id="KW-1185">Reference proteome</keyword>
<dbReference type="GO" id="GO:0004829">
    <property type="term" value="F:threonine-tRNA ligase activity"/>
    <property type="evidence" value="ECO:0007669"/>
    <property type="project" value="UniProtKB-UniRule"/>
</dbReference>
<comment type="caution">
    <text evidence="14">The sequence shown here is derived from an EMBL/GenBank/DDBJ whole genome shotgun (WGS) entry which is preliminary data.</text>
</comment>
<keyword evidence="4 14" id="KW-0436">Ligase</keyword>
<keyword evidence="3" id="KW-0963">Cytoplasm</keyword>
<keyword evidence="9" id="KW-0648">Protein biosynthesis</keyword>
<dbReference type="GO" id="GO:0006435">
    <property type="term" value="P:threonyl-tRNA aminoacylation"/>
    <property type="evidence" value="ECO:0007669"/>
    <property type="project" value="UniProtKB-UniRule"/>
</dbReference>
<evidence type="ECO:0000259" key="13">
    <source>
        <dbReference type="PROSITE" id="PS50862"/>
    </source>
</evidence>
<dbReference type="EMBL" id="JACHGN010000028">
    <property type="protein sequence ID" value="MBB5139186.1"/>
    <property type="molecule type" value="Genomic_DNA"/>
</dbReference>
<dbReference type="Proteomes" id="UP000578449">
    <property type="component" value="Unassembled WGS sequence"/>
</dbReference>
<dbReference type="InterPro" id="IPR033728">
    <property type="entry name" value="ThrRS_core"/>
</dbReference>
<keyword evidence="8" id="KW-0067">ATP-binding</keyword>
<evidence type="ECO:0000256" key="7">
    <source>
        <dbReference type="ARBA" id="ARBA00022833"/>
    </source>
</evidence>
<reference evidence="14 15" key="1">
    <citation type="submission" date="2020-08" db="EMBL/GenBank/DDBJ databases">
        <title>Genomic Encyclopedia of Type Strains, Phase IV (KMG-IV): sequencing the most valuable type-strain genomes for metagenomic binning, comparative biology and taxonomic classification.</title>
        <authorList>
            <person name="Goeker M."/>
        </authorList>
    </citation>
    <scope>NUCLEOTIDE SEQUENCE [LARGE SCALE GENOMIC DNA]</scope>
    <source>
        <strain evidence="14 15">DSM 45615</strain>
    </source>
</reference>
<dbReference type="PANTHER" id="PTHR11451:SF56">
    <property type="entry name" value="THREONINE--TRNA LIGASE 1"/>
    <property type="match status" value="1"/>
</dbReference>
<dbReference type="Gene3D" id="3.30.930.10">
    <property type="entry name" value="Bira Bifunctional Protein, Domain 2"/>
    <property type="match status" value="1"/>
</dbReference>
<evidence type="ECO:0000256" key="11">
    <source>
        <dbReference type="ARBA" id="ARBA00049515"/>
    </source>
</evidence>
<dbReference type="InterPro" id="IPR045864">
    <property type="entry name" value="aa-tRNA-synth_II/BPL/LPL"/>
</dbReference>
<dbReference type="PROSITE" id="PS50862">
    <property type="entry name" value="AA_TRNA_LIGASE_II"/>
    <property type="match status" value="1"/>
</dbReference>
<dbReference type="SUPFAM" id="SSF52954">
    <property type="entry name" value="Class II aaRS ABD-related"/>
    <property type="match status" value="1"/>
</dbReference>
<keyword evidence="10 14" id="KW-0030">Aminoacyl-tRNA synthetase</keyword>
<dbReference type="InterPro" id="IPR006195">
    <property type="entry name" value="aa-tRNA-synth_II"/>
</dbReference>
<dbReference type="PRINTS" id="PR01047">
    <property type="entry name" value="TRNASYNTHTHR"/>
</dbReference>
<proteinExistence type="inferred from homology"/>
<keyword evidence="6" id="KW-0547">Nucleotide-binding</keyword>
<comment type="catalytic activity">
    <reaction evidence="11">
        <text>tRNA(Thr) + L-threonine + ATP = L-threonyl-tRNA(Thr) + AMP + diphosphate + H(+)</text>
        <dbReference type="Rhea" id="RHEA:24624"/>
        <dbReference type="Rhea" id="RHEA-COMP:9670"/>
        <dbReference type="Rhea" id="RHEA-COMP:9704"/>
        <dbReference type="ChEBI" id="CHEBI:15378"/>
        <dbReference type="ChEBI" id="CHEBI:30616"/>
        <dbReference type="ChEBI" id="CHEBI:33019"/>
        <dbReference type="ChEBI" id="CHEBI:57926"/>
        <dbReference type="ChEBI" id="CHEBI:78442"/>
        <dbReference type="ChEBI" id="CHEBI:78534"/>
        <dbReference type="ChEBI" id="CHEBI:456215"/>
        <dbReference type="EC" id="6.1.1.3"/>
    </reaction>
</comment>
<dbReference type="GO" id="GO:0005524">
    <property type="term" value="F:ATP binding"/>
    <property type="evidence" value="ECO:0007669"/>
    <property type="project" value="UniProtKB-KW"/>
</dbReference>
<evidence type="ECO:0000313" key="15">
    <source>
        <dbReference type="Proteomes" id="UP000578449"/>
    </source>
</evidence>
<dbReference type="FunFam" id="3.30.930.10:FF:000002">
    <property type="entry name" value="Threonine--tRNA ligase"/>
    <property type="match status" value="1"/>
</dbReference>
<evidence type="ECO:0000256" key="6">
    <source>
        <dbReference type="ARBA" id="ARBA00022741"/>
    </source>
</evidence>
<dbReference type="InterPro" id="IPR036621">
    <property type="entry name" value="Anticodon-bd_dom_sf"/>
</dbReference>
<evidence type="ECO:0000256" key="3">
    <source>
        <dbReference type="ARBA" id="ARBA00022490"/>
    </source>
</evidence>
<dbReference type="InterPro" id="IPR002320">
    <property type="entry name" value="Thr-tRNA-ligase_IIa"/>
</dbReference>
<evidence type="ECO:0000256" key="1">
    <source>
        <dbReference type="ARBA" id="ARBA00008226"/>
    </source>
</evidence>
<keyword evidence="5" id="KW-0479">Metal-binding</keyword>
<evidence type="ECO:0000256" key="2">
    <source>
        <dbReference type="ARBA" id="ARBA00013163"/>
    </source>
</evidence>
<sequence>MHDHRKLGRELGIFDTDPLIGAGLPYWPPAGAAVRHTLEEYIRDVERRAGYRHVYSPVLGKRELYEISGHWSHYSDDMFPPMRVGDEDLLLRPSLCPHHALIFRSRGRSYRELPLRMAELGGMFRSELSGVLGGLTRVRAIQLNDAHVFCTLDQATAEAGAALALIREAHAALGIRPVRYRLSLQGPGGKYVDKPEMWARATALLREVLDAADVPYEAAEGEAAFYGPKIDVQIADAAGRESTLSTVQIDFHQPEQFDLSYIGADGERHRPVMVHRSIIGSVERAVAHLIEMYGGAFPAWFAPVQLAALPVRDDEEEAAEAFVRLCVARGLRAELLPAGQGSLGARIRAAKLVPYQAVIGPKEAIDGRVALRLRDGRSLDPMPAAEAVDRILALTRAHALELWPAASAADAGHRDH</sequence>
<protein>
    <recommendedName>
        <fullName evidence="2 12">Threonine--tRNA ligase</fullName>
        <ecNumber evidence="2 12">6.1.1.3</ecNumber>
    </recommendedName>
</protein>
<accession>A0A840PJV2</accession>
<dbReference type="SUPFAM" id="SSF55681">
    <property type="entry name" value="Class II aaRS and biotin synthetases"/>
    <property type="match status" value="1"/>
</dbReference>
<dbReference type="GO" id="GO:0046872">
    <property type="term" value="F:metal ion binding"/>
    <property type="evidence" value="ECO:0007669"/>
    <property type="project" value="UniProtKB-KW"/>
</dbReference>
<dbReference type="AlphaFoldDB" id="A0A840PJV2"/>
<evidence type="ECO:0000256" key="10">
    <source>
        <dbReference type="ARBA" id="ARBA00023146"/>
    </source>
</evidence>
<dbReference type="NCBIfam" id="TIGR00418">
    <property type="entry name" value="thrS"/>
    <property type="match status" value="1"/>
</dbReference>
<dbReference type="InterPro" id="IPR004154">
    <property type="entry name" value="Anticodon-bd"/>
</dbReference>
<dbReference type="Pfam" id="PF03129">
    <property type="entry name" value="HGTP_anticodon"/>
    <property type="match status" value="1"/>
</dbReference>
<dbReference type="Pfam" id="PF00587">
    <property type="entry name" value="tRNA-synt_2b"/>
    <property type="match status" value="1"/>
</dbReference>
<feature type="domain" description="Aminoacyl-transfer RNA synthetases class-II family profile" evidence="13">
    <location>
        <begin position="29"/>
        <end position="298"/>
    </location>
</feature>
<dbReference type="InterPro" id="IPR002314">
    <property type="entry name" value="aa-tRNA-synt_IIb"/>
</dbReference>
<name>A0A840PJV2_9ACTN</name>
<evidence type="ECO:0000256" key="5">
    <source>
        <dbReference type="ARBA" id="ARBA00022723"/>
    </source>
</evidence>
<dbReference type="Gene3D" id="3.40.50.800">
    <property type="entry name" value="Anticodon-binding domain"/>
    <property type="match status" value="1"/>
</dbReference>
<dbReference type="PANTHER" id="PTHR11451">
    <property type="entry name" value="THREONINE-TRNA LIGASE"/>
    <property type="match status" value="1"/>
</dbReference>
<dbReference type="CDD" id="cd00771">
    <property type="entry name" value="ThrRS_core"/>
    <property type="match status" value="1"/>
</dbReference>
<dbReference type="EC" id="6.1.1.3" evidence="2 12"/>
<evidence type="ECO:0000256" key="8">
    <source>
        <dbReference type="ARBA" id="ARBA00022840"/>
    </source>
</evidence>
<organism evidence="14 15">
    <name type="scientific">Thermocatellispora tengchongensis</name>
    <dbReference type="NCBI Taxonomy" id="1073253"/>
    <lineage>
        <taxon>Bacteria</taxon>
        <taxon>Bacillati</taxon>
        <taxon>Actinomycetota</taxon>
        <taxon>Actinomycetes</taxon>
        <taxon>Streptosporangiales</taxon>
        <taxon>Streptosporangiaceae</taxon>
        <taxon>Thermocatellispora</taxon>
    </lineage>
</organism>